<dbReference type="RefSeq" id="WP_015345757.1">
    <property type="nucleotide sequence ID" value="NC_020126.1"/>
</dbReference>
<dbReference type="EMBL" id="CP004025">
    <property type="protein sequence ID" value="AGC41494.1"/>
    <property type="molecule type" value="Genomic_DNA"/>
</dbReference>
<dbReference type="PATRIC" id="fig|1278073.3.peg.144"/>
<dbReference type="OrthoDB" id="5342129at2"/>
<dbReference type="Pfam" id="PF12697">
    <property type="entry name" value="Abhydrolase_6"/>
    <property type="match status" value="1"/>
</dbReference>
<dbReference type="Proteomes" id="UP000011131">
    <property type="component" value="Chromosome"/>
</dbReference>
<evidence type="ECO:0000259" key="1">
    <source>
        <dbReference type="Pfam" id="PF12697"/>
    </source>
</evidence>
<dbReference type="PANTHER" id="PTHR43798">
    <property type="entry name" value="MONOACYLGLYCEROL LIPASE"/>
    <property type="match status" value="1"/>
</dbReference>
<protein>
    <submittedName>
        <fullName evidence="2">Alpha/beta hydrolase</fullName>
    </submittedName>
</protein>
<dbReference type="InterPro" id="IPR000639">
    <property type="entry name" value="Epox_hydrolase-like"/>
</dbReference>
<keyword evidence="2" id="KW-0378">Hydrolase</keyword>
<name>L7U4S0_MYXSD</name>
<dbReference type="PANTHER" id="PTHR43798:SF33">
    <property type="entry name" value="HYDROLASE, PUTATIVE (AFU_ORTHOLOGUE AFUA_2G14860)-RELATED"/>
    <property type="match status" value="1"/>
</dbReference>
<dbReference type="GO" id="GO:0016787">
    <property type="term" value="F:hydrolase activity"/>
    <property type="evidence" value="ECO:0007669"/>
    <property type="project" value="UniProtKB-KW"/>
</dbReference>
<sequence>MNWREWQRQQEVLELGQRFVSYVDWGRGSPVVLLHGMPTWSYLWSGLARGLATSHRVLVPDLLGHGFSDRRDRFDRSLSRQAEALEAWLDRLGVVDAAVVGHDVGGGVAQQLAVRFPRRVGRLCLMDSVSYDAWPLPLMAQFGTPWMARRLSPERMVGLLSWALKSRGFAKKPSAQVVEGLLAPYATEVGMVSLSRDAVALNTNQTQVVSPKLGQLAVPVLVMWGAKDQVLPTKYGERLVWDIPGARWVSVPEAGHFLMWDAPHAVAMELFRFLEGEAPVTHAPERPVAEVLWSEGAPG</sequence>
<dbReference type="InterPro" id="IPR000073">
    <property type="entry name" value="AB_hydrolase_1"/>
</dbReference>
<dbReference type="InterPro" id="IPR029058">
    <property type="entry name" value="AB_hydrolase_fold"/>
</dbReference>
<dbReference type="SUPFAM" id="SSF53474">
    <property type="entry name" value="alpha/beta-Hydrolases"/>
    <property type="match status" value="1"/>
</dbReference>
<dbReference type="Gene3D" id="3.40.50.1820">
    <property type="entry name" value="alpha/beta hydrolase"/>
    <property type="match status" value="1"/>
</dbReference>
<evidence type="ECO:0000313" key="3">
    <source>
        <dbReference type="Proteomes" id="UP000011131"/>
    </source>
</evidence>
<organism evidence="2 3">
    <name type="scientific">Myxococcus stipitatus (strain DSM 14675 / JCM 12634 / Mx s8)</name>
    <dbReference type="NCBI Taxonomy" id="1278073"/>
    <lineage>
        <taxon>Bacteria</taxon>
        <taxon>Pseudomonadati</taxon>
        <taxon>Myxococcota</taxon>
        <taxon>Myxococcia</taxon>
        <taxon>Myxococcales</taxon>
        <taxon>Cystobacterineae</taxon>
        <taxon>Myxococcaceae</taxon>
        <taxon>Myxococcus</taxon>
    </lineage>
</organism>
<evidence type="ECO:0000313" key="2">
    <source>
        <dbReference type="EMBL" id="AGC41494.1"/>
    </source>
</evidence>
<keyword evidence="3" id="KW-1185">Reference proteome</keyword>
<feature type="domain" description="AB hydrolase-1" evidence="1">
    <location>
        <begin position="31"/>
        <end position="267"/>
    </location>
</feature>
<dbReference type="GO" id="GO:0016020">
    <property type="term" value="C:membrane"/>
    <property type="evidence" value="ECO:0007669"/>
    <property type="project" value="TreeGrafter"/>
</dbReference>
<dbReference type="PRINTS" id="PR00412">
    <property type="entry name" value="EPOXHYDRLASE"/>
</dbReference>
<gene>
    <name evidence="2" type="ordered locus">MYSTI_00135</name>
</gene>
<dbReference type="KEGG" id="msd:MYSTI_00135"/>
<proteinExistence type="predicted"/>
<accession>L7U4S0</accession>
<dbReference type="AlphaFoldDB" id="L7U4S0"/>
<dbReference type="HOGENOM" id="CLU_020336_13_3_7"/>
<dbReference type="PRINTS" id="PR00111">
    <property type="entry name" value="ABHYDROLASE"/>
</dbReference>
<reference evidence="2 3" key="1">
    <citation type="journal article" date="2013" name="Genome Announc.">
        <title>Complete genome sequence of Myxococcus stipitatus strain DSM 14675, a fruiting myxobacterium.</title>
        <authorList>
            <person name="Huntley S."/>
            <person name="Kneip S."/>
            <person name="Treuner-Lange A."/>
            <person name="Sogaard-Andersen L."/>
        </authorList>
    </citation>
    <scope>NUCLEOTIDE SEQUENCE [LARGE SCALE GENOMIC DNA]</scope>
    <source>
        <strain evidence="3">DSM 14675 / JCM 12634 / Mx s8</strain>
    </source>
</reference>
<dbReference type="eggNOG" id="COG0596">
    <property type="taxonomic scope" value="Bacteria"/>
</dbReference>
<dbReference type="STRING" id="1278073.MYSTI_00135"/>
<dbReference type="InterPro" id="IPR050266">
    <property type="entry name" value="AB_hydrolase_sf"/>
</dbReference>